<dbReference type="GO" id="GO:0005975">
    <property type="term" value="P:carbohydrate metabolic process"/>
    <property type="evidence" value="ECO:0007669"/>
    <property type="project" value="InterPro"/>
</dbReference>
<reference evidence="3 4" key="1">
    <citation type="submission" date="2019-06" db="EMBL/GenBank/DDBJ databases">
        <title>Whole genome sequence for Cellvibrionaceae sp. R142.</title>
        <authorList>
            <person name="Wang G."/>
        </authorList>
    </citation>
    <scope>NUCLEOTIDE SEQUENCE [LARGE SCALE GENOMIC DNA]</scope>
    <source>
        <strain evidence="3 4">R142</strain>
    </source>
</reference>
<comment type="caution">
    <text evidence="3">The sequence shown here is derived from an EMBL/GenBank/DDBJ whole genome shotgun (WGS) entry which is preliminary data.</text>
</comment>
<dbReference type="Proteomes" id="UP000319732">
    <property type="component" value="Unassembled WGS sequence"/>
</dbReference>
<dbReference type="CDD" id="cd04792">
    <property type="entry name" value="LanM-like"/>
    <property type="match status" value="1"/>
</dbReference>
<dbReference type="Gene3D" id="1.50.10.10">
    <property type="match status" value="1"/>
</dbReference>
<feature type="domain" description="Lantibiotic biosynthesis protein dehydration" evidence="2">
    <location>
        <begin position="292"/>
        <end position="659"/>
    </location>
</feature>
<dbReference type="PIRSF" id="PIRSF037228">
    <property type="entry name" value="Lant_mod_RumM"/>
    <property type="match status" value="1"/>
</dbReference>
<feature type="compositionally biased region" description="Polar residues" evidence="1">
    <location>
        <begin position="78"/>
        <end position="109"/>
    </location>
</feature>
<dbReference type="Gene3D" id="2.150.10.10">
    <property type="entry name" value="Serralysin-like metalloprotease, C-terminal"/>
    <property type="match status" value="1"/>
</dbReference>
<dbReference type="InterPro" id="IPR012341">
    <property type="entry name" value="6hp_glycosidase-like_sf"/>
</dbReference>
<dbReference type="Pfam" id="PF13575">
    <property type="entry name" value="DUF4135"/>
    <property type="match status" value="1"/>
</dbReference>
<dbReference type="AlphaFoldDB" id="A0A545U458"/>
<dbReference type="NCBIfam" id="TIGR03897">
    <property type="entry name" value="lanti_2_LanM"/>
    <property type="match status" value="1"/>
</dbReference>
<dbReference type="InterPro" id="IPR025410">
    <property type="entry name" value="Lant_dehyd"/>
</dbReference>
<dbReference type="Pfam" id="PF05147">
    <property type="entry name" value="LANC_like"/>
    <property type="match status" value="2"/>
</dbReference>
<evidence type="ECO:0000256" key="1">
    <source>
        <dbReference type="SAM" id="MobiDB-lite"/>
    </source>
</evidence>
<feature type="region of interest" description="Disordered" evidence="1">
    <location>
        <begin position="42"/>
        <end position="109"/>
    </location>
</feature>
<protein>
    <submittedName>
        <fullName evidence="3">Type 2 lantipeptide synthetase LanM</fullName>
    </submittedName>
</protein>
<dbReference type="SUPFAM" id="SSF158745">
    <property type="entry name" value="LanC-like"/>
    <property type="match status" value="1"/>
</dbReference>
<proteinExistence type="predicted"/>
<sequence length="1119" mass="125635">MKASRTETIQAELHSNCGWFRALTLYERSRLLREHCEKAKNDALPRAEEDVSGIDGGSTKKTADDPLTTAGVPLKTPDGSSNTADGSSNTADGSSNTADGSSNTADGSSNTATEDLFQVWKNQRPFNDDTVFHARLRSIELNEATFRRAISTSDAVLSSCCQPPKWLIEILQAIIYGSDRPLPALLEKKLSGSFLTLIAPFLHTPNTRLTSAIRHYQKVTNQKDSDFDRHASVFYDALEKSCLVLLNYTLILELHVSKLTSQLYGESADERYQAFISQLGRRDRRLELFREYPVLARITSDFLETWTTAKCEFLHRLGTDWQSILDKFNHSEHPGALVSLTQTGDTHRNGRSVMIAGFESGFQVVYKPRSLLLETHFTALLVSLNAWGEFPPLRPVKTFDRGDYGWQEFVSSSTCTQQQEVTRFFERQGAYLALLYFLRGHDFHSENVIAAGEHPMLIDLEALFRPVISCPAKDRYNIASRKEIEASVFNVMLLPYVTEEGRVGGGLVSWSGQSTTLELVNPATDEMKFRRVKKPVVKRDNTPTLNDKSIDVSSYENTIISGFKKMCDVFIRHRSTLLSSAGPLCPFRNDKCRIVLRPTSAYALLLKRAVQPASLRDALERDRRMDDLWIATAGMENADKTNADEHSALLRNDVPLFTAQADSRDLILNSGKVVRNFFERSGWEVVQQRLTTFTRKAYHRQLWYIRACFATLPQPRTKSAIRINKCRDRFPKNPCPIYHSMSIGDELERLAVRDNGNMGWIGLNFRHRRFWRLEPLGADLPNGLTGIALFLASLGVATNTTRYTALAKQAVLNATKILEHKPASSIGFDGLGGLVYSFSHLSRLWKDQRLLDRAEALIDTFDGSAASAKSTDGLYERASGIMGVLSFLRCRQSKPIENMVVEWGEDLSNRIRFGDRRDENLEHQHDCHQQVRRPVYLDGVKLSLKMLVRQLGPDKLRLGSITIEPYESPCRTVHPSPYEPLGPGPVLLARAADHDTTVLRRISTFIESLENEKYQQDHSLVKGEAGLLDFISQACLMYPSAGWHQLLERRTAVLLARLEHSRAICATTTGVETPGLSYGMAGIGYSLLRLSRPSQLPSLCSFELPGESTYAPFKAAENS</sequence>
<dbReference type="InterPro" id="IPR011049">
    <property type="entry name" value="Serralysin-like_metalloprot_C"/>
</dbReference>
<organism evidence="3 4">
    <name type="scientific">Exilibacterium tricleocarpae</name>
    <dbReference type="NCBI Taxonomy" id="2591008"/>
    <lineage>
        <taxon>Bacteria</taxon>
        <taxon>Pseudomonadati</taxon>
        <taxon>Pseudomonadota</taxon>
        <taxon>Gammaproteobacteria</taxon>
        <taxon>Cellvibrionales</taxon>
        <taxon>Cellvibrionaceae</taxon>
        <taxon>Exilibacterium</taxon>
    </lineage>
</organism>
<gene>
    <name evidence="3" type="primary">lanM</name>
    <name evidence="3" type="ORF">FKG94_06275</name>
</gene>
<name>A0A545U458_9GAMM</name>
<dbReference type="InterPro" id="IPR007822">
    <property type="entry name" value="LANC-like"/>
</dbReference>
<evidence type="ECO:0000313" key="4">
    <source>
        <dbReference type="Proteomes" id="UP000319732"/>
    </source>
</evidence>
<accession>A0A545U458</accession>
<evidence type="ECO:0000259" key="2">
    <source>
        <dbReference type="Pfam" id="PF13575"/>
    </source>
</evidence>
<dbReference type="RefSeq" id="WP_142903339.1">
    <property type="nucleotide sequence ID" value="NZ_ML660089.1"/>
</dbReference>
<dbReference type="InterPro" id="IPR017146">
    <property type="entry name" value="Lanti_2_LanM"/>
</dbReference>
<keyword evidence="4" id="KW-1185">Reference proteome</keyword>
<evidence type="ECO:0000313" key="3">
    <source>
        <dbReference type="EMBL" id="TQV84259.1"/>
    </source>
</evidence>
<dbReference type="Gene3D" id="1.50.10.20">
    <property type="match status" value="1"/>
</dbReference>
<dbReference type="EMBL" id="VHSG01000006">
    <property type="protein sequence ID" value="TQV84259.1"/>
    <property type="molecule type" value="Genomic_DNA"/>
</dbReference>
<dbReference type="SMART" id="SM01260">
    <property type="entry name" value="LANC_like"/>
    <property type="match status" value="1"/>
</dbReference>
<dbReference type="GO" id="GO:0031179">
    <property type="term" value="P:peptide modification"/>
    <property type="evidence" value="ECO:0007669"/>
    <property type="project" value="InterPro"/>
</dbReference>
<dbReference type="OrthoDB" id="9148343at2"/>